<gene>
    <name evidence="1" type="ORF">SAMN04488696_0948</name>
</gene>
<dbReference type="STRING" id="487685.SAMN04488696_0948"/>
<accession>A0A1I4PXI5</accession>
<proteinExistence type="predicted"/>
<dbReference type="Pfam" id="PF11950">
    <property type="entry name" value="DUF3467"/>
    <property type="match status" value="1"/>
</dbReference>
<organism evidence="1 2">
    <name type="scientific">Methanolobus profundi</name>
    <dbReference type="NCBI Taxonomy" id="487685"/>
    <lineage>
        <taxon>Archaea</taxon>
        <taxon>Methanobacteriati</taxon>
        <taxon>Methanobacteriota</taxon>
        <taxon>Stenosarchaea group</taxon>
        <taxon>Methanomicrobia</taxon>
        <taxon>Methanosarcinales</taxon>
        <taxon>Methanosarcinaceae</taxon>
        <taxon>Methanolobus</taxon>
    </lineage>
</organism>
<protein>
    <recommendedName>
        <fullName evidence="3">DUF3467 domain-containing protein</fullName>
    </recommendedName>
</protein>
<dbReference type="RefSeq" id="WP_245747878.1">
    <property type="nucleotide sequence ID" value="NZ_FOUJ01000001.1"/>
</dbReference>
<dbReference type="AlphaFoldDB" id="A0A1I4PXI5"/>
<dbReference type="InterPro" id="IPR021857">
    <property type="entry name" value="DUF3467"/>
</dbReference>
<dbReference type="Proteomes" id="UP000198535">
    <property type="component" value="Unassembled WGS sequence"/>
</dbReference>
<reference evidence="2" key="1">
    <citation type="submission" date="2016-10" db="EMBL/GenBank/DDBJ databases">
        <authorList>
            <person name="Varghese N."/>
            <person name="Submissions S."/>
        </authorList>
    </citation>
    <scope>NUCLEOTIDE SEQUENCE [LARGE SCALE GENOMIC DNA]</scope>
    <source>
        <strain evidence="2">Mob M</strain>
    </source>
</reference>
<evidence type="ECO:0008006" key="3">
    <source>
        <dbReference type="Google" id="ProtNLM"/>
    </source>
</evidence>
<name>A0A1I4PXI5_9EURY</name>
<sequence>MDTELPEGKIMTDKPEEIKKKKSVKIELYKPDDFKQVYSIGAVGGHSPYDFRIGFYNDMPMAMGKSGGEQVIQRRLETEVILSPLAAVELVRWLNQHIQNYENAFGQITKPQAGAVKKKAEPVQDSTDLQGYM</sequence>
<dbReference type="EMBL" id="FOUJ01000001">
    <property type="protein sequence ID" value="SFM32123.1"/>
    <property type="molecule type" value="Genomic_DNA"/>
</dbReference>
<keyword evidence="2" id="KW-1185">Reference proteome</keyword>
<evidence type="ECO:0000313" key="1">
    <source>
        <dbReference type="EMBL" id="SFM32123.1"/>
    </source>
</evidence>
<evidence type="ECO:0000313" key="2">
    <source>
        <dbReference type="Proteomes" id="UP000198535"/>
    </source>
</evidence>